<gene>
    <name evidence="2" type="ORF">E2C01_080108</name>
</gene>
<dbReference type="AlphaFoldDB" id="A0A5B7IXI6"/>
<name>A0A5B7IXI6_PORTR</name>
<keyword evidence="3" id="KW-1185">Reference proteome</keyword>
<dbReference type="EMBL" id="VSRR010068117">
    <property type="protein sequence ID" value="MPC85338.1"/>
    <property type="molecule type" value="Genomic_DNA"/>
</dbReference>
<evidence type="ECO:0000256" key="1">
    <source>
        <dbReference type="SAM" id="MobiDB-lite"/>
    </source>
</evidence>
<sequence length="61" mass="6739">MKFLTQPPHTALFPPSLPSPQPPWDPLLGGFLELPACLTSLTLPSLPSNAHQFSYHHYCVV</sequence>
<protein>
    <submittedName>
        <fullName evidence="2">Uncharacterized protein</fullName>
    </submittedName>
</protein>
<evidence type="ECO:0000313" key="3">
    <source>
        <dbReference type="Proteomes" id="UP000324222"/>
    </source>
</evidence>
<accession>A0A5B7IXI6</accession>
<comment type="caution">
    <text evidence="2">The sequence shown here is derived from an EMBL/GenBank/DDBJ whole genome shotgun (WGS) entry which is preliminary data.</text>
</comment>
<evidence type="ECO:0000313" key="2">
    <source>
        <dbReference type="EMBL" id="MPC85338.1"/>
    </source>
</evidence>
<feature type="region of interest" description="Disordered" evidence="1">
    <location>
        <begin position="1"/>
        <end position="20"/>
    </location>
</feature>
<dbReference type="Proteomes" id="UP000324222">
    <property type="component" value="Unassembled WGS sequence"/>
</dbReference>
<organism evidence="2 3">
    <name type="scientific">Portunus trituberculatus</name>
    <name type="common">Swimming crab</name>
    <name type="synonym">Neptunus trituberculatus</name>
    <dbReference type="NCBI Taxonomy" id="210409"/>
    <lineage>
        <taxon>Eukaryota</taxon>
        <taxon>Metazoa</taxon>
        <taxon>Ecdysozoa</taxon>
        <taxon>Arthropoda</taxon>
        <taxon>Crustacea</taxon>
        <taxon>Multicrustacea</taxon>
        <taxon>Malacostraca</taxon>
        <taxon>Eumalacostraca</taxon>
        <taxon>Eucarida</taxon>
        <taxon>Decapoda</taxon>
        <taxon>Pleocyemata</taxon>
        <taxon>Brachyura</taxon>
        <taxon>Eubrachyura</taxon>
        <taxon>Portunoidea</taxon>
        <taxon>Portunidae</taxon>
        <taxon>Portuninae</taxon>
        <taxon>Portunus</taxon>
    </lineage>
</organism>
<reference evidence="2 3" key="1">
    <citation type="submission" date="2019-05" db="EMBL/GenBank/DDBJ databases">
        <title>Another draft genome of Portunus trituberculatus and its Hox gene families provides insights of decapod evolution.</title>
        <authorList>
            <person name="Jeong J.-H."/>
            <person name="Song I."/>
            <person name="Kim S."/>
            <person name="Choi T."/>
            <person name="Kim D."/>
            <person name="Ryu S."/>
            <person name="Kim W."/>
        </authorList>
    </citation>
    <scope>NUCLEOTIDE SEQUENCE [LARGE SCALE GENOMIC DNA]</scope>
    <source>
        <tissue evidence="2">Muscle</tissue>
    </source>
</reference>
<proteinExistence type="predicted"/>